<keyword evidence="2" id="KW-0808">Transferase</keyword>
<evidence type="ECO:0000256" key="2">
    <source>
        <dbReference type="ARBA" id="ARBA00022679"/>
    </source>
</evidence>
<keyword evidence="1 3" id="KW-0489">Methyltransferase</keyword>
<dbReference type="Gene3D" id="3.40.50.150">
    <property type="entry name" value="Vaccinia Virus protein VP39"/>
    <property type="match status" value="1"/>
</dbReference>
<evidence type="ECO:0000313" key="3">
    <source>
        <dbReference type="EMBL" id="DAF54627.1"/>
    </source>
</evidence>
<dbReference type="SUPFAM" id="SSF53335">
    <property type="entry name" value="S-adenosyl-L-methionine-dependent methyltransferases"/>
    <property type="match status" value="1"/>
</dbReference>
<dbReference type="EMBL" id="BK032682">
    <property type="protein sequence ID" value="DAF54627.1"/>
    <property type="molecule type" value="Genomic_DNA"/>
</dbReference>
<dbReference type="GO" id="GO:0008168">
    <property type="term" value="F:methyltransferase activity"/>
    <property type="evidence" value="ECO:0007669"/>
    <property type="project" value="UniProtKB-KW"/>
</dbReference>
<dbReference type="InterPro" id="IPR001525">
    <property type="entry name" value="C5_MeTfrase"/>
</dbReference>
<name>A0A8S5SV00_9CAUD</name>
<organism evidence="3">
    <name type="scientific">Siphoviridae sp. ctqPo10</name>
    <dbReference type="NCBI Taxonomy" id="2827948"/>
    <lineage>
        <taxon>Viruses</taxon>
        <taxon>Duplodnaviria</taxon>
        <taxon>Heunggongvirae</taxon>
        <taxon>Uroviricota</taxon>
        <taxon>Caudoviricetes</taxon>
    </lineage>
</organism>
<dbReference type="Pfam" id="PF00145">
    <property type="entry name" value="DNA_methylase"/>
    <property type="match status" value="1"/>
</dbReference>
<sequence>MLKLGIPIREYHTYEILPEAIAVSKYHFPWIIHHGDLYESDFHQFKCFDLLLAGTNCQSLSRCRIEDKSVNNGLDGTSKIFFKAVEALNVIQPKYFMFENVVPSSDKDLKQMTKCIGVEPVLINSENFSAQSRERYYWTNIPLGDLPKQSSLVLEDIMEKNVNEKYFYKQDFEILDMDKRVCAELKVNTFQMLRRIYNPQFKCCTLTCVRGGYQEKKVLDNGRPRKLTEIEYERLQGLPDNFTNVTVNNRKLNYSKRCSLMGNGWNEPTVEWIFSFMKF</sequence>
<proteinExistence type="predicted"/>
<dbReference type="InterPro" id="IPR029063">
    <property type="entry name" value="SAM-dependent_MTases_sf"/>
</dbReference>
<protein>
    <submittedName>
        <fullName evidence="3">Cytosine specific methyltransferase</fullName>
    </submittedName>
</protein>
<dbReference type="GO" id="GO:0032259">
    <property type="term" value="P:methylation"/>
    <property type="evidence" value="ECO:0007669"/>
    <property type="project" value="UniProtKB-KW"/>
</dbReference>
<evidence type="ECO:0000256" key="1">
    <source>
        <dbReference type="ARBA" id="ARBA00022603"/>
    </source>
</evidence>
<reference evidence="3" key="1">
    <citation type="journal article" date="2021" name="Proc. Natl. Acad. Sci. U.S.A.">
        <title>A Catalog of Tens of Thousands of Viruses from Human Metagenomes Reveals Hidden Associations with Chronic Diseases.</title>
        <authorList>
            <person name="Tisza M.J."/>
            <person name="Buck C.B."/>
        </authorList>
    </citation>
    <scope>NUCLEOTIDE SEQUENCE</scope>
    <source>
        <strain evidence="3">CtqPo10</strain>
    </source>
</reference>
<accession>A0A8S5SV00</accession>